<name>U2KXM8_9FIRM</name>
<keyword evidence="8" id="KW-0131">Cell cycle</keyword>
<comment type="caution">
    <text evidence="13">The sequence shown here is derived from an EMBL/GenBank/DDBJ whole genome shotgun (WGS) entry which is preliminary data.</text>
</comment>
<dbReference type="AlphaFoldDB" id="U2KXM8"/>
<dbReference type="eggNOG" id="COG4974">
    <property type="taxonomic scope" value="Bacteria"/>
</dbReference>
<keyword evidence="5" id="KW-0229">DNA integration</keyword>
<evidence type="ECO:0000256" key="4">
    <source>
        <dbReference type="ARBA" id="ARBA00022829"/>
    </source>
</evidence>
<dbReference type="InterPro" id="IPR002104">
    <property type="entry name" value="Integrase_catalytic"/>
</dbReference>
<dbReference type="PANTHER" id="PTHR30349:SF77">
    <property type="entry name" value="TYROSINE RECOMBINASE XERC"/>
    <property type="match status" value="1"/>
</dbReference>
<dbReference type="EMBL" id="AWVF01000093">
    <property type="protein sequence ID" value="ERJ96875.1"/>
    <property type="molecule type" value="Genomic_DNA"/>
</dbReference>
<evidence type="ECO:0000256" key="1">
    <source>
        <dbReference type="ARBA" id="ARBA00004496"/>
    </source>
</evidence>
<feature type="compositionally biased region" description="Basic and acidic residues" evidence="10">
    <location>
        <begin position="349"/>
        <end position="358"/>
    </location>
</feature>
<comment type="subcellular location">
    <subcellularLocation>
        <location evidence="1">Cytoplasm</location>
    </subcellularLocation>
</comment>
<dbReference type="PROSITE" id="PS51900">
    <property type="entry name" value="CB"/>
    <property type="match status" value="1"/>
</dbReference>
<feature type="domain" description="Tyr recombinase" evidence="11">
    <location>
        <begin position="148"/>
        <end position="329"/>
    </location>
</feature>
<keyword evidence="4" id="KW-0159">Chromosome partition</keyword>
<dbReference type="SUPFAM" id="SSF56349">
    <property type="entry name" value="DNA breaking-rejoining enzymes"/>
    <property type="match status" value="1"/>
</dbReference>
<organism evidence="13 14">
    <name type="scientific">Ruminococcus callidus ATCC 27760</name>
    <dbReference type="NCBI Taxonomy" id="411473"/>
    <lineage>
        <taxon>Bacteria</taxon>
        <taxon>Bacillati</taxon>
        <taxon>Bacillota</taxon>
        <taxon>Clostridia</taxon>
        <taxon>Eubacteriales</taxon>
        <taxon>Oscillospiraceae</taxon>
        <taxon>Ruminococcus</taxon>
    </lineage>
</organism>
<dbReference type="STRING" id="411473.RUMCAL_00802"/>
<protein>
    <submittedName>
        <fullName evidence="13">Phage integrase, SAM-like domain protein</fullName>
    </submittedName>
</protein>
<keyword evidence="6 9" id="KW-0238">DNA-binding</keyword>
<dbReference type="GO" id="GO:0051301">
    <property type="term" value="P:cell division"/>
    <property type="evidence" value="ECO:0007669"/>
    <property type="project" value="UniProtKB-KW"/>
</dbReference>
<keyword evidence="14" id="KW-1185">Reference proteome</keyword>
<dbReference type="InterPro" id="IPR013762">
    <property type="entry name" value="Integrase-like_cat_sf"/>
</dbReference>
<reference evidence="13 14" key="1">
    <citation type="submission" date="2013-07" db="EMBL/GenBank/DDBJ databases">
        <authorList>
            <person name="Weinstock G."/>
            <person name="Sodergren E."/>
            <person name="Wylie T."/>
            <person name="Fulton L."/>
            <person name="Fulton R."/>
            <person name="Fronick C."/>
            <person name="O'Laughlin M."/>
            <person name="Godfrey J."/>
            <person name="Miner T."/>
            <person name="Herter B."/>
            <person name="Appelbaum E."/>
            <person name="Cordes M."/>
            <person name="Lek S."/>
            <person name="Wollam A."/>
            <person name="Pepin K.H."/>
            <person name="Palsikar V.B."/>
            <person name="Mitreva M."/>
            <person name="Wilson R.K."/>
        </authorList>
    </citation>
    <scope>NUCLEOTIDE SEQUENCE [LARGE SCALE GENOMIC DNA]</scope>
    <source>
        <strain evidence="13 14">ATCC 27760</strain>
    </source>
</reference>
<accession>U2KXM8</accession>
<dbReference type="Gene3D" id="1.10.443.10">
    <property type="entry name" value="Intergrase catalytic core"/>
    <property type="match status" value="1"/>
</dbReference>
<dbReference type="Proteomes" id="UP000016662">
    <property type="component" value="Unassembled WGS sequence"/>
</dbReference>
<proteinExistence type="predicted"/>
<evidence type="ECO:0000313" key="14">
    <source>
        <dbReference type="Proteomes" id="UP000016662"/>
    </source>
</evidence>
<feature type="region of interest" description="Disordered" evidence="10">
    <location>
        <begin position="332"/>
        <end position="365"/>
    </location>
</feature>
<evidence type="ECO:0000256" key="2">
    <source>
        <dbReference type="ARBA" id="ARBA00022490"/>
    </source>
</evidence>
<dbReference type="GO" id="GO:0007059">
    <property type="term" value="P:chromosome segregation"/>
    <property type="evidence" value="ECO:0007669"/>
    <property type="project" value="UniProtKB-KW"/>
</dbReference>
<dbReference type="GO" id="GO:0006310">
    <property type="term" value="P:DNA recombination"/>
    <property type="evidence" value="ECO:0007669"/>
    <property type="project" value="UniProtKB-KW"/>
</dbReference>
<dbReference type="GO" id="GO:0015074">
    <property type="term" value="P:DNA integration"/>
    <property type="evidence" value="ECO:0007669"/>
    <property type="project" value="UniProtKB-KW"/>
</dbReference>
<dbReference type="GO" id="GO:0005737">
    <property type="term" value="C:cytoplasm"/>
    <property type="evidence" value="ECO:0007669"/>
    <property type="project" value="UniProtKB-SubCell"/>
</dbReference>
<dbReference type="Gene3D" id="1.10.150.130">
    <property type="match status" value="1"/>
</dbReference>
<dbReference type="PATRIC" id="fig|411473.3.peg.652"/>
<evidence type="ECO:0000256" key="5">
    <source>
        <dbReference type="ARBA" id="ARBA00022908"/>
    </source>
</evidence>
<dbReference type="InterPro" id="IPR010998">
    <property type="entry name" value="Integrase_recombinase_N"/>
</dbReference>
<evidence type="ECO:0000256" key="8">
    <source>
        <dbReference type="ARBA" id="ARBA00023306"/>
    </source>
</evidence>
<evidence type="ECO:0000259" key="11">
    <source>
        <dbReference type="PROSITE" id="PS51898"/>
    </source>
</evidence>
<evidence type="ECO:0000259" key="12">
    <source>
        <dbReference type="PROSITE" id="PS51900"/>
    </source>
</evidence>
<dbReference type="PANTHER" id="PTHR30349">
    <property type="entry name" value="PHAGE INTEGRASE-RELATED"/>
    <property type="match status" value="1"/>
</dbReference>
<evidence type="ECO:0000256" key="10">
    <source>
        <dbReference type="SAM" id="MobiDB-lite"/>
    </source>
</evidence>
<evidence type="ECO:0000256" key="9">
    <source>
        <dbReference type="PROSITE-ProRule" id="PRU01248"/>
    </source>
</evidence>
<dbReference type="Pfam" id="PF00589">
    <property type="entry name" value="Phage_integrase"/>
    <property type="match status" value="1"/>
</dbReference>
<keyword evidence="2" id="KW-0963">Cytoplasm</keyword>
<evidence type="ECO:0000256" key="6">
    <source>
        <dbReference type="ARBA" id="ARBA00023125"/>
    </source>
</evidence>
<keyword evidence="7" id="KW-0233">DNA recombination</keyword>
<evidence type="ECO:0000313" key="13">
    <source>
        <dbReference type="EMBL" id="ERJ96875.1"/>
    </source>
</evidence>
<dbReference type="GO" id="GO:0003677">
    <property type="term" value="F:DNA binding"/>
    <property type="evidence" value="ECO:0007669"/>
    <property type="project" value="UniProtKB-UniRule"/>
</dbReference>
<evidence type="ECO:0000256" key="3">
    <source>
        <dbReference type="ARBA" id="ARBA00022618"/>
    </source>
</evidence>
<dbReference type="PROSITE" id="PS51898">
    <property type="entry name" value="TYR_RECOMBINASE"/>
    <property type="match status" value="1"/>
</dbReference>
<feature type="domain" description="Core-binding (CB)" evidence="12">
    <location>
        <begin position="20"/>
        <end position="126"/>
    </location>
</feature>
<dbReference type="HOGENOM" id="CLU_027562_9_6_9"/>
<dbReference type="InterPro" id="IPR044068">
    <property type="entry name" value="CB"/>
</dbReference>
<gene>
    <name evidence="13" type="ORF">RUMCAL_00802</name>
</gene>
<keyword evidence="3" id="KW-0132">Cell division</keyword>
<dbReference type="InterPro" id="IPR011010">
    <property type="entry name" value="DNA_brk_join_enz"/>
</dbReference>
<sequence>MQLRGPNYEGRAIILEIDRKQCPDFFLDYILYITVTKSLSSRTVQEYYLDIRLFLKYLRMMREPQFQDINDLQQIPIKDMSVSALQSVTLQDLYNYLYYVTEERENHDRARGRKVSALRSFFRYLCQHQKLISQDPTEQLELPSPKKALPRYLTLEQSQQLLQSLNSAYPERDYCILTLFLNCGIRLSELVGLNLSDINFKEAKMRVLGKGNKERMVYLNEACMDALHAYLQVRELPEGSAETAVFLSKRHTRISKRRVQQVVETALAQADLGGQGFSTHKLRHTAATLMYQYGNVDALTLKEVLGHASTSTTEIYTHLSNQILKHATDSSPLAHFERNSQSQAEQENNEDHESKSENTDITNPE</sequence>
<dbReference type="InterPro" id="IPR050090">
    <property type="entry name" value="Tyrosine_recombinase_XerCD"/>
</dbReference>
<evidence type="ECO:0000256" key="7">
    <source>
        <dbReference type="ARBA" id="ARBA00023172"/>
    </source>
</evidence>